<feature type="compositionally biased region" description="Polar residues" evidence="11">
    <location>
        <begin position="78"/>
        <end position="97"/>
    </location>
</feature>
<reference evidence="12" key="2">
    <citation type="submission" date="2023-05" db="EMBL/GenBank/DDBJ databases">
        <authorList>
            <consortium name="Lawrence Berkeley National Laboratory"/>
            <person name="Steindorff A."/>
            <person name="Hensen N."/>
            <person name="Bonometti L."/>
            <person name="Westerberg I."/>
            <person name="Brannstrom I.O."/>
            <person name="Guillou S."/>
            <person name="Cros-Aarteil S."/>
            <person name="Calhoun S."/>
            <person name="Haridas S."/>
            <person name="Kuo A."/>
            <person name="Mondo S."/>
            <person name="Pangilinan J."/>
            <person name="Riley R."/>
            <person name="Labutti K."/>
            <person name="Andreopoulos B."/>
            <person name="Lipzen A."/>
            <person name="Chen C."/>
            <person name="Yanf M."/>
            <person name="Daum C."/>
            <person name="Ng V."/>
            <person name="Clum A."/>
            <person name="Ohm R."/>
            <person name="Martin F."/>
            <person name="Silar P."/>
            <person name="Natvig D."/>
            <person name="Lalanne C."/>
            <person name="Gautier V."/>
            <person name="Ament-Velasquez S.L."/>
            <person name="Kruys A."/>
            <person name="Hutchinson M.I."/>
            <person name="Powell A.J."/>
            <person name="Barry K."/>
            <person name="Miller A.N."/>
            <person name="Grigoriev I.V."/>
            <person name="Debuchy R."/>
            <person name="Gladieux P."/>
            <person name="Thoren M.H."/>
            <person name="Johannesson H."/>
        </authorList>
    </citation>
    <scope>NUCLEOTIDE SEQUENCE</scope>
    <source>
        <strain evidence="12">PSN293</strain>
    </source>
</reference>
<evidence type="ECO:0000313" key="12">
    <source>
        <dbReference type="EMBL" id="KAK4220172.1"/>
    </source>
</evidence>
<keyword evidence="7" id="KW-0132">Cell division</keyword>
<feature type="region of interest" description="Disordered" evidence="11">
    <location>
        <begin position="310"/>
        <end position="344"/>
    </location>
</feature>
<dbReference type="PANTHER" id="PTHR13108">
    <property type="entry name" value="CONDENSIN COMPLEX SUBUNIT 2"/>
    <property type="match status" value="1"/>
</dbReference>
<dbReference type="InterPro" id="IPR022816">
    <property type="entry name" value="Condensin_barren_su2"/>
</dbReference>
<comment type="caution">
    <text evidence="12">The sequence shown here is derived from an EMBL/GenBank/DDBJ whole genome shotgun (WGS) entry which is preliminary data.</text>
</comment>
<feature type="region of interest" description="Disordered" evidence="11">
    <location>
        <begin position="812"/>
        <end position="838"/>
    </location>
</feature>
<dbReference type="Pfam" id="PF05786">
    <property type="entry name" value="Cnd2"/>
    <property type="match status" value="1"/>
</dbReference>
<reference evidence="12" key="1">
    <citation type="journal article" date="2023" name="Mol. Phylogenet. Evol.">
        <title>Genome-scale phylogeny and comparative genomics of the fungal order Sordariales.</title>
        <authorList>
            <person name="Hensen N."/>
            <person name="Bonometti L."/>
            <person name="Westerberg I."/>
            <person name="Brannstrom I.O."/>
            <person name="Guillou S."/>
            <person name="Cros-Aarteil S."/>
            <person name="Calhoun S."/>
            <person name="Haridas S."/>
            <person name="Kuo A."/>
            <person name="Mondo S."/>
            <person name="Pangilinan J."/>
            <person name="Riley R."/>
            <person name="LaButti K."/>
            <person name="Andreopoulos B."/>
            <person name="Lipzen A."/>
            <person name="Chen C."/>
            <person name="Yan M."/>
            <person name="Daum C."/>
            <person name="Ng V."/>
            <person name="Clum A."/>
            <person name="Steindorff A."/>
            <person name="Ohm R.A."/>
            <person name="Martin F."/>
            <person name="Silar P."/>
            <person name="Natvig D.O."/>
            <person name="Lalanne C."/>
            <person name="Gautier V."/>
            <person name="Ament-Velasquez S.L."/>
            <person name="Kruys A."/>
            <person name="Hutchinson M.I."/>
            <person name="Powell A.J."/>
            <person name="Barry K."/>
            <person name="Miller A.N."/>
            <person name="Grigoriev I.V."/>
            <person name="Debuchy R."/>
            <person name="Gladieux P."/>
            <person name="Hiltunen Thoren M."/>
            <person name="Johannesson H."/>
        </authorList>
    </citation>
    <scope>NUCLEOTIDE SEQUENCE</scope>
    <source>
        <strain evidence="12">PSN293</strain>
    </source>
</reference>
<sequence>MPRVRDGPRRSTSRQVSGSFGASPFKSPVKIPLNDDAEEKARRSHGRKALHEAQINQLKAAAATPRKGSGGAPLTISDLDNVNSSPISAPRTPTANRNGPRRSGNKENSLIDDEDRFVVGGTAVTPMKRVPILANFEEWMKMATDNKINATNSWNFALIDYFHDLSLLKEGDGVNFQKASCTLDGCVKIYTSRVDSVATETNRLLTGLAESRDSKKKNRGEGEDGEGEDEEDEVDEDGNVRKKARKKTQRSSEATLAPSFASLQLKKLELEFAVDPLFKKASADFDEGGAKGLLLNHLMIDQQGRIVFDSSDDANDTQATSASAKPTQRRTDATAGDEDGDVDMDASLVESEAGATREEEDDEDVEIDVASLGARFFPDLSRLDEMDVCPSLKTYDLGDPSGSLDIPFLRAPDYNDKEKTPGPGDKSGMFIDEENPLGFDDDDGLGAFDLGADVDFGEGGEAWAREAALEPQMMRVFDAGLGGGAPGEGEDGDNIDLLGPANHPGAGGVGDFAVSMANQNQHLHEDILGYFDQALQKNWTSAEHWRIRKIKDVNKPTEPARQRKEKQPFEIDFMSALDPAVAEVIYTQATSNTTISLPKKDWKSKSRNLLPDDKHFSSRQLLSLFLKPKARMGARRRLGTKPSIFGTSNHDHAQGNNNLPEGEMDEAFWASQQAPNPDSGSRSGDHHGSDDTALPQGDYDANFFQDGDLPFAGGADDDDDMDDEFADAREHFSPDLPGGGNMMTEVGMTGAFGGLTVTNPADLAFGTMLVTQSRRVRPEYVAYARTAKKVDVRRLKEEIWKGMDLERLEMERDQQNTHLPTPSLSPEKQKQTEEEGPTLKFTSIVNNLKSVYPRQQMDDISTSFAFICVLHLANEKGLIIEKTPELTELTIRKDWSAVIAEGGGD</sequence>
<feature type="region of interest" description="Disordered" evidence="11">
    <location>
        <begin position="211"/>
        <end position="254"/>
    </location>
</feature>
<name>A0AAN6YNY1_9PEZI</name>
<evidence type="ECO:0000313" key="13">
    <source>
        <dbReference type="Proteomes" id="UP001301769"/>
    </source>
</evidence>
<dbReference type="GO" id="GO:0003682">
    <property type="term" value="F:chromatin binding"/>
    <property type="evidence" value="ECO:0007669"/>
    <property type="project" value="TreeGrafter"/>
</dbReference>
<evidence type="ECO:0000256" key="6">
    <source>
        <dbReference type="ARBA" id="ARBA00022490"/>
    </source>
</evidence>
<keyword evidence="8" id="KW-0498">Mitosis</keyword>
<feature type="compositionally biased region" description="Polar residues" evidence="11">
    <location>
        <begin position="316"/>
        <end position="326"/>
    </location>
</feature>
<keyword evidence="10" id="KW-0131">Cell cycle</keyword>
<comment type="similarity">
    <text evidence="3">Belongs to the CND2 (condensin subunit 2) family.</text>
</comment>
<evidence type="ECO:0000256" key="11">
    <source>
        <dbReference type="SAM" id="MobiDB-lite"/>
    </source>
</evidence>
<evidence type="ECO:0000256" key="1">
    <source>
        <dbReference type="ARBA" id="ARBA00004286"/>
    </source>
</evidence>
<accession>A0AAN6YNY1</accession>
<feature type="compositionally biased region" description="Polar residues" evidence="11">
    <location>
        <begin position="816"/>
        <end position="826"/>
    </location>
</feature>
<keyword evidence="5" id="KW-0158">Chromosome</keyword>
<evidence type="ECO:0000256" key="9">
    <source>
        <dbReference type="ARBA" id="ARBA00023067"/>
    </source>
</evidence>
<dbReference type="AlphaFoldDB" id="A0AAN6YNY1"/>
<evidence type="ECO:0000256" key="10">
    <source>
        <dbReference type="ARBA" id="ARBA00023306"/>
    </source>
</evidence>
<evidence type="ECO:0000256" key="8">
    <source>
        <dbReference type="ARBA" id="ARBA00022776"/>
    </source>
</evidence>
<dbReference type="GO" id="GO:0051301">
    <property type="term" value="P:cell division"/>
    <property type="evidence" value="ECO:0007669"/>
    <property type="project" value="UniProtKB-KW"/>
</dbReference>
<evidence type="ECO:0000256" key="7">
    <source>
        <dbReference type="ARBA" id="ARBA00022618"/>
    </source>
</evidence>
<feature type="compositionally biased region" description="Acidic residues" evidence="11">
    <location>
        <begin position="335"/>
        <end position="344"/>
    </location>
</feature>
<evidence type="ECO:0000256" key="5">
    <source>
        <dbReference type="ARBA" id="ARBA00022454"/>
    </source>
</evidence>
<evidence type="ECO:0000256" key="4">
    <source>
        <dbReference type="ARBA" id="ARBA00016065"/>
    </source>
</evidence>
<feature type="region of interest" description="Disordered" evidence="11">
    <location>
        <begin position="409"/>
        <end position="428"/>
    </location>
</feature>
<keyword evidence="6" id="KW-0963">Cytoplasm</keyword>
<dbReference type="PANTHER" id="PTHR13108:SF9">
    <property type="entry name" value="CONDENSIN COMPLEX SUBUNIT 2"/>
    <property type="match status" value="1"/>
</dbReference>
<keyword evidence="13" id="KW-1185">Reference proteome</keyword>
<dbReference type="GO" id="GO:0007076">
    <property type="term" value="P:mitotic chromosome condensation"/>
    <property type="evidence" value="ECO:0007669"/>
    <property type="project" value="InterPro"/>
</dbReference>
<dbReference type="Proteomes" id="UP001301769">
    <property type="component" value="Unassembled WGS sequence"/>
</dbReference>
<feature type="compositionally biased region" description="Acidic residues" evidence="11">
    <location>
        <begin position="223"/>
        <end position="237"/>
    </location>
</feature>
<dbReference type="GO" id="GO:0005737">
    <property type="term" value="C:cytoplasm"/>
    <property type="evidence" value="ECO:0007669"/>
    <property type="project" value="UniProtKB-SubCell"/>
</dbReference>
<organism evidence="12 13">
    <name type="scientific">Rhypophila decipiens</name>
    <dbReference type="NCBI Taxonomy" id="261697"/>
    <lineage>
        <taxon>Eukaryota</taxon>
        <taxon>Fungi</taxon>
        <taxon>Dikarya</taxon>
        <taxon>Ascomycota</taxon>
        <taxon>Pezizomycotina</taxon>
        <taxon>Sordariomycetes</taxon>
        <taxon>Sordariomycetidae</taxon>
        <taxon>Sordariales</taxon>
        <taxon>Naviculisporaceae</taxon>
        <taxon>Rhypophila</taxon>
    </lineage>
</organism>
<evidence type="ECO:0000256" key="3">
    <source>
        <dbReference type="ARBA" id="ARBA00009471"/>
    </source>
</evidence>
<dbReference type="EMBL" id="MU858045">
    <property type="protein sequence ID" value="KAK4220172.1"/>
    <property type="molecule type" value="Genomic_DNA"/>
</dbReference>
<comment type="subcellular location">
    <subcellularLocation>
        <location evidence="1">Chromosome</location>
    </subcellularLocation>
    <subcellularLocation>
        <location evidence="2">Cytoplasm</location>
    </subcellularLocation>
</comment>
<gene>
    <name evidence="12" type="ORF">QBC37DRAFT_2916</name>
</gene>
<dbReference type="PIRSF" id="PIRSF017126">
    <property type="entry name" value="Condensin_H"/>
    <property type="match status" value="1"/>
</dbReference>
<keyword evidence="9" id="KW-0226">DNA condensation</keyword>
<evidence type="ECO:0000256" key="2">
    <source>
        <dbReference type="ARBA" id="ARBA00004496"/>
    </source>
</evidence>
<feature type="region of interest" description="Disordered" evidence="11">
    <location>
        <begin position="1"/>
        <end position="111"/>
    </location>
</feature>
<proteinExistence type="inferred from homology"/>
<feature type="region of interest" description="Disordered" evidence="11">
    <location>
        <begin position="640"/>
        <end position="699"/>
    </location>
</feature>
<protein>
    <recommendedName>
        <fullName evidence="4">Condensin complex subunit 2</fullName>
    </recommendedName>
</protein>
<dbReference type="GO" id="GO:0000796">
    <property type="term" value="C:condensin complex"/>
    <property type="evidence" value="ECO:0007669"/>
    <property type="project" value="InterPro"/>
</dbReference>